<dbReference type="NCBIfam" id="NF033379">
    <property type="entry name" value="FrucBisAld_I"/>
    <property type="match status" value="1"/>
</dbReference>
<dbReference type="CDD" id="cd00948">
    <property type="entry name" value="FBP_aldolase_I_a"/>
    <property type="match status" value="1"/>
</dbReference>
<dbReference type="PANTHER" id="PTHR11627">
    <property type="entry name" value="FRUCTOSE-BISPHOSPHATE ALDOLASE"/>
    <property type="match status" value="1"/>
</dbReference>
<evidence type="ECO:0000256" key="2">
    <source>
        <dbReference type="ARBA" id="ARBA00004714"/>
    </source>
</evidence>
<evidence type="ECO:0000256" key="4">
    <source>
        <dbReference type="ARBA" id="ARBA00013068"/>
    </source>
</evidence>
<keyword evidence="6 8" id="KW-0456">Lyase</keyword>
<name>A0A7R9Y7Y7_9VIRI</name>
<evidence type="ECO:0000256" key="8">
    <source>
        <dbReference type="RuleBase" id="RU003994"/>
    </source>
</evidence>
<dbReference type="InterPro" id="IPR000741">
    <property type="entry name" value="FBA_I"/>
</dbReference>
<dbReference type="InterPro" id="IPR029768">
    <property type="entry name" value="Aldolase_I_AS"/>
</dbReference>
<reference evidence="10" key="1">
    <citation type="submission" date="2021-01" db="EMBL/GenBank/DDBJ databases">
        <authorList>
            <person name="Corre E."/>
            <person name="Pelletier E."/>
            <person name="Niang G."/>
            <person name="Scheremetjew M."/>
            <person name="Finn R."/>
            <person name="Kale V."/>
            <person name="Holt S."/>
            <person name="Cochrane G."/>
            <person name="Meng A."/>
            <person name="Brown T."/>
            <person name="Cohen L."/>
        </authorList>
    </citation>
    <scope>NUCLEOTIDE SEQUENCE</scope>
    <source>
        <strain evidence="10">CCMP1413</strain>
    </source>
</reference>
<keyword evidence="7" id="KW-0704">Schiff base</keyword>
<dbReference type="GO" id="GO:0006096">
    <property type="term" value="P:glycolytic process"/>
    <property type="evidence" value="ECO:0007669"/>
    <property type="project" value="UniProtKB-UniPathway"/>
</dbReference>
<dbReference type="AlphaFoldDB" id="A0A7R9Y7Y7"/>
<dbReference type="EMBL" id="HBDZ01014848">
    <property type="protein sequence ID" value="CAD8249883.1"/>
    <property type="molecule type" value="Transcribed_RNA"/>
</dbReference>
<dbReference type="UniPathway" id="UPA00109">
    <property type="reaction ID" value="UER00183"/>
</dbReference>
<dbReference type="SUPFAM" id="SSF51569">
    <property type="entry name" value="Aldolase"/>
    <property type="match status" value="1"/>
</dbReference>
<dbReference type="InterPro" id="IPR013785">
    <property type="entry name" value="Aldolase_TIM"/>
</dbReference>
<evidence type="ECO:0000313" key="10">
    <source>
        <dbReference type="EMBL" id="CAD8249883.1"/>
    </source>
</evidence>
<dbReference type="EC" id="4.1.2.13" evidence="4 8"/>
<dbReference type="Gene3D" id="3.20.20.70">
    <property type="entry name" value="Aldolase class I"/>
    <property type="match status" value="1"/>
</dbReference>
<accession>A0A7R9Y7Y7</accession>
<gene>
    <name evidence="10" type="ORF">PCOL08062_LOCUS11415</name>
</gene>
<feature type="region of interest" description="Disordered" evidence="9">
    <location>
        <begin position="357"/>
        <end position="385"/>
    </location>
</feature>
<proteinExistence type="inferred from homology"/>
<dbReference type="FunFam" id="3.20.20.70:FF:000140">
    <property type="entry name" value="Fructose-bisphosphate aldolase"/>
    <property type="match status" value="1"/>
</dbReference>
<evidence type="ECO:0000256" key="7">
    <source>
        <dbReference type="ARBA" id="ARBA00023270"/>
    </source>
</evidence>
<evidence type="ECO:0000256" key="1">
    <source>
        <dbReference type="ARBA" id="ARBA00000441"/>
    </source>
</evidence>
<protein>
    <recommendedName>
        <fullName evidence="4 8">Fructose-bisphosphate aldolase</fullName>
        <ecNumber evidence="4 8">4.1.2.13</ecNumber>
    </recommendedName>
</protein>
<dbReference type="Pfam" id="PF00274">
    <property type="entry name" value="Glycolytic"/>
    <property type="match status" value="1"/>
</dbReference>
<keyword evidence="5 8" id="KW-0324">Glycolysis</keyword>
<sequence>MASSMIASTFTGKAVAAAARPARAAKSARATTVCGAFDAELVETAAKITRTGCGIMAMDESNGTCGQRLDSIGVENTEENRQRYRELLITTQGLGEYISGAILFEETLYQSCADGTSFVDALNANNIVPGIKVDTGLKPLIGGNEGESWCSGLDTLADRAAAYYKQGARFAKWRTAINISAGPSELAIAEAAHGLARYGKICQENGLVPIIEPEVLLDGEHDIDTTLAVAERVWSATFKAMQDSGVMMEGILLKPSMVTPAADCPDRADADTIAKYTLGMLGRRVPPSVPGIMFLSGGQSEMEATMNLNAMNQSPNPWHVSFSYARALQNSVLKTWLGKDENKVAAQAKLIARAKANSMAQQGKYDPEGEDESATEGMYVKNYTY</sequence>
<evidence type="ECO:0000256" key="6">
    <source>
        <dbReference type="ARBA" id="ARBA00023239"/>
    </source>
</evidence>
<evidence type="ECO:0000256" key="3">
    <source>
        <dbReference type="ARBA" id="ARBA00010387"/>
    </source>
</evidence>
<evidence type="ECO:0000256" key="9">
    <source>
        <dbReference type="SAM" id="MobiDB-lite"/>
    </source>
</evidence>
<evidence type="ECO:0000256" key="5">
    <source>
        <dbReference type="ARBA" id="ARBA00023152"/>
    </source>
</evidence>
<organism evidence="10">
    <name type="scientific">Prasinoderma coloniale</name>
    <dbReference type="NCBI Taxonomy" id="156133"/>
    <lineage>
        <taxon>Eukaryota</taxon>
        <taxon>Viridiplantae</taxon>
        <taxon>Prasinodermophyta</taxon>
        <taxon>Prasinodermophyceae</taxon>
        <taxon>Prasinodermales</taxon>
        <taxon>Prasinodermaceae</taxon>
        <taxon>Prasinoderma</taxon>
    </lineage>
</organism>
<comment type="pathway">
    <text evidence="2">Carbohydrate degradation; glycolysis; D-glyceraldehyde 3-phosphate and glycerone phosphate from D-glucose: step 4/4.</text>
</comment>
<comment type="similarity">
    <text evidence="3 8">Belongs to the class I fructose-bisphosphate aldolase family.</text>
</comment>
<comment type="catalytic activity">
    <reaction evidence="1 8">
        <text>beta-D-fructose 1,6-bisphosphate = D-glyceraldehyde 3-phosphate + dihydroxyacetone phosphate</text>
        <dbReference type="Rhea" id="RHEA:14729"/>
        <dbReference type="ChEBI" id="CHEBI:32966"/>
        <dbReference type="ChEBI" id="CHEBI:57642"/>
        <dbReference type="ChEBI" id="CHEBI:59776"/>
        <dbReference type="EC" id="4.1.2.13"/>
    </reaction>
</comment>
<dbReference type="PROSITE" id="PS00158">
    <property type="entry name" value="ALDOLASE_CLASS_I"/>
    <property type="match status" value="1"/>
</dbReference>
<dbReference type="GO" id="GO:0004332">
    <property type="term" value="F:fructose-bisphosphate aldolase activity"/>
    <property type="evidence" value="ECO:0007669"/>
    <property type="project" value="UniProtKB-EC"/>
</dbReference>